<dbReference type="NCBIfam" id="TIGR01477">
    <property type="entry name" value="RIFIN"/>
    <property type="match status" value="1"/>
</dbReference>
<evidence type="ECO:0000313" key="5">
    <source>
        <dbReference type="Proteomes" id="UP000030673"/>
    </source>
</evidence>
<accession>W7JTD8</accession>
<dbReference type="OMA" id="TELVCNQ"/>
<keyword evidence="3" id="KW-0732">Signal</keyword>
<keyword evidence="5" id="KW-1185">Reference proteome</keyword>
<evidence type="ECO:0008006" key="6">
    <source>
        <dbReference type="Google" id="ProtNLM"/>
    </source>
</evidence>
<protein>
    <recommendedName>
        <fullName evidence="6">Rifin</fullName>
    </recommendedName>
</protein>
<evidence type="ECO:0000256" key="3">
    <source>
        <dbReference type="SAM" id="SignalP"/>
    </source>
</evidence>
<evidence type="ECO:0000256" key="1">
    <source>
        <dbReference type="SAM" id="Coils"/>
    </source>
</evidence>
<dbReference type="Proteomes" id="UP000030673">
    <property type="component" value="Unassembled WGS sequence"/>
</dbReference>
<name>W7JTD8_PLAFO</name>
<feature type="signal peptide" evidence="3">
    <location>
        <begin position="1"/>
        <end position="24"/>
    </location>
</feature>
<dbReference type="EMBL" id="KE123825">
    <property type="protein sequence ID" value="EWC88223.1"/>
    <property type="molecule type" value="Genomic_DNA"/>
</dbReference>
<keyword evidence="1" id="KW-0175">Coiled coil</keyword>
<keyword evidence="2" id="KW-1133">Transmembrane helix</keyword>
<feature type="coiled-coil region" evidence="1">
    <location>
        <begin position="68"/>
        <end position="95"/>
    </location>
</feature>
<evidence type="ECO:0000313" key="4">
    <source>
        <dbReference type="EMBL" id="EWC88223.1"/>
    </source>
</evidence>
<gene>
    <name evidence="4" type="ORF">PFNF54_02968</name>
</gene>
<dbReference type="Pfam" id="PF02009">
    <property type="entry name" value="RIFIN"/>
    <property type="match status" value="2"/>
</dbReference>
<feature type="chain" id="PRO_5004897027" description="Rifin" evidence="3">
    <location>
        <begin position="25"/>
        <end position="309"/>
    </location>
</feature>
<keyword evidence="2" id="KW-0472">Membrane</keyword>
<organism evidence="4 5">
    <name type="scientific">Plasmodium falciparum (isolate NF54)</name>
    <dbReference type="NCBI Taxonomy" id="5843"/>
    <lineage>
        <taxon>Eukaryota</taxon>
        <taxon>Sar</taxon>
        <taxon>Alveolata</taxon>
        <taxon>Apicomplexa</taxon>
        <taxon>Aconoidasida</taxon>
        <taxon>Haemosporida</taxon>
        <taxon>Plasmodiidae</taxon>
        <taxon>Plasmodium</taxon>
        <taxon>Plasmodium (Laverania)</taxon>
    </lineage>
</organism>
<evidence type="ECO:0000256" key="2">
    <source>
        <dbReference type="SAM" id="Phobius"/>
    </source>
</evidence>
<feature type="transmembrane region" description="Helical" evidence="2">
    <location>
        <begin position="267"/>
        <end position="289"/>
    </location>
</feature>
<dbReference type="AlphaFoldDB" id="W7JTD8"/>
<dbReference type="InterPro" id="IPR006373">
    <property type="entry name" value="VSA_Rifin"/>
</dbReference>
<proteinExistence type="predicted"/>
<sequence length="309" mass="34653">MKMHYSEILFFSLSLNILITSSYAHNKNKIYIKSHTPTNTSRVLSECDMQTSNYDNDPDMKSVKENFERQTSQRFEEYEERMQEKRRKCKEQCDKDIQQIIVKDKIKKSLDEKVEKVCLKCGCGLGGVGASIGIFGAIAVSEVTKAATAAAVQNSIETGIATVVSELHDMTQSFLKVGIDIVGMINKETYRCPQALTTSIYAAKQEVCVGKIGETELVCNQLGQGGTPIWFGPKVLQATTEGIKIAKTTEDSKIALINAESSHLYSAIGYSVLAIFIIVLVMVIIYLFLRYRRKKKMNKKLQYTKLLNK</sequence>
<reference evidence="4 5" key="1">
    <citation type="submission" date="2013-02" db="EMBL/GenBank/DDBJ databases">
        <title>The Genome Sequence of Plasmodium falciparum NF54.</title>
        <authorList>
            <consortium name="The Broad Institute Genome Sequencing Platform"/>
            <consortium name="The Broad Institute Genome Sequencing Center for Infectious Disease"/>
            <person name="Neafsey D."/>
            <person name="Cheeseman I."/>
            <person name="Volkman S."/>
            <person name="Adams J."/>
            <person name="Walker B."/>
            <person name="Young S.K."/>
            <person name="Zeng Q."/>
            <person name="Gargeya S."/>
            <person name="Fitzgerald M."/>
            <person name="Haas B."/>
            <person name="Abouelleil A."/>
            <person name="Alvarado L."/>
            <person name="Arachchi H.M."/>
            <person name="Berlin A.M."/>
            <person name="Chapman S.B."/>
            <person name="Dewar J."/>
            <person name="Goldberg J."/>
            <person name="Griggs A."/>
            <person name="Gujja S."/>
            <person name="Hansen M."/>
            <person name="Howarth C."/>
            <person name="Imamovic A."/>
            <person name="Larimer J."/>
            <person name="McCowan C."/>
            <person name="Murphy C."/>
            <person name="Neiman D."/>
            <person name="Pearson M."/>
            <person name="Priest M."/>
            <person name="Roberts A."/>
            <person name="Saif S."/>
            <person name="Shea T."/>
            <person name="Sisk P."/>
            <person name="Sykes S."/>
            <person name="Wortman J."/>
            <person name="Nusbaum C."/>
            <person name="Birren B."/>
        </authorList>
    </citation>
    <scope>NUCLEOTIDE SEQUENCE [LARGE SCALE GENOMIC DNA]</scope>
    <source>
        <strain evidence="4 5">NF54</strain>
    </source>
</reference>
<keyword evidence="2" id="KW-0812">Transmembrane</keyword>